<evidence type="ECO:0000313" key="2">
    <source>
        <dbReference type="Proteomes" id="UP000260665"/>
    </source>
</evidence>
<keyword evidence="2" id="KW-1185">Reference proteome</keyword>
<proteinExistence type="predicted"/>
<reference evidence="1 2" key="1">
    <citation type="submission" date="2018-05" db="EMBL/GenBank/DDBJ databases">
        <title>Rhodoferax soyangensis sp.nov., isolated from an oligotrophic freshwater lake.</title>
        <authorList>
            <person name="Park M."/>
        </authorList>
    </citation>
    <scope>NUCLEOTIDE SEQUENCE [LARGE SCALE GENOMIC DNA]</scope>
    <source>
        <strain evidence="1 2">IMCC26218</strain>
    </source>
</reference>
<protein>
    <submittedName>
        <fullName evidence="1">Uncharacterized protein</fullName>
    </submittedName>
</protein>
<gene>
    <name evidence="1" type="ORF">DIC66_06030</name>
</gene>
<comment type="caution">
    <text evidence="1">The sequence shown here is derived from an EMBL/GenBank/DDBJ whole genome shotgun (WGS) entry which is preliminary data.</text>
</comment>
<dbReference type="Proteomes" id="UP000260665">
    <property type="component" value="Unassembled WGS sequence"/>
</dbReference>
<name>A0A3E1RFY7_9BURK</name>
<organism evidence="1 2">
    <name type="scientific">Rhodoferax lacus</name>
    <dbReference type="NCBI Taxonomy" id="2184758"/>
    <lineage>
        <taxon>Bacteria</taxon>
        <taxon>Pseudomonadati</taxon>
        <taxon>Pseudomonadota</taxon>
        <taxon>Betaproteobacteria</taxon>
        <taxon>Burkholderiales</taxon>
        <taxon>Comamonadaceae</taxon>
        <taxon>Rhodoferax</taxon>
    </lineage>
</organism>
<dbReference type="AlphaFoldDB" id="A0A3E1RFY7"/>
<sequence length="144" mass="15511">MFNREAVAVKRTEKWTMNTKSKSHQPLQVVLGSQTIKAFVAAPKEFKVLGIVRMGMEFGLLATTATGSYVRVNGSTVKALSTDAVEDAIRIARATGRGESYAASRSHAVVASPAVIVRKRRRHVQVPEFQAEPAVNASHHAAAA</sequence>
<evidence type="ECO:0000313" key="1">
    <source>
        <dbReference type="EMBL" id="RFO98264.1"/>
    </source>
</evidence>
<dbReference type="EMBL" id="QFZK01000002">
    <property type="protein sequence ID" value="RFO98264.1"/>
    <property type="molecule type" value="Genomic_DNA"/>
</dbReference>
<accession>A0A3E1RFY7</accession>